<dbReference type="SMART" id="SM00422">
    <property type="entry name" value="HTH_MERR"/>
    <property type="match status" value="1"/>
</dbReference>
<protein>
    <recommendedName>
        <fullName evidence="1">HTH merR-type domain-containing protein</fullName>
    </recommendedName>
</protein>
<dbReference type="GO" id="GO:0006355">
    <property type="term" value="P:regulation of DNA-templated transcription"/>
    <property type="evidence" value="ECO:0007669"/>
    <property type="project" value="InterPro"/>
</dbReference>
<name>A0A410P3H9_VELA1</name>
<dbReference type="SUPFAM" id="SSF46955">
    <property type="entry name" value="Putative DNA-binding domain"/>
    <property type="match status" value="1"/>
</dbReference>
<keyword evidence="3" id="KW-1185">Reference proteome</keyword>
<feature type="domain" description="HTH merR-type" evidence="1">
    <location>
        <begin position="13"/>
        <end position="82"/>
    </location>
</feature>
<dbReference type="InterPro" id="IPR000551">
    <property type="entry name" value="MerR-type_HTH_dom"/>
</dbReference>
<evidence type="ECO:0000313" key="2">
    <source>
        <dbReference type="EMBL" id="QAT16757.1"/>
    </source>
</evidence>
<dbReference type="AlphaFoldDB" id="A0A410P3H9"/>
<dbReference type="InterPro" id="IPR009061">
    <property type="entry name" value="DNA-bd_dom_put_sf"/>
</dbReference>
<accession>A0A410P3H9</accession>
<sequence>MKPKIKISESDPVYAIGIVSQLLQMPEWTLRALEKEGLVAPKRKFKKIRFYSMKDIKRLEYIHYLMDEKGVNISGVKVILEMEE</sequence>
<dbReference type="KEGG" id="vai:BU251_02905"/>
<dbReference type="OrthoDB" id="9806513at2"/>
<evidence type="ECO:0000313" key="3">
    <source>
        <dbReference type="Proteomes" id="UP000287243"/>
    </source>
</evidence>
<evidence type="ECO:0000259" key="1">
    <source>
        <dbReference type="PROSITE" id="PS50937"/>
    </source>
</evidence>
<reference evidence="2 3" key="1">
    <citation type="submission" date="2017-01" db="EMBL/GenBank/DDBJ databases">
        <title>First insights into the biology of 'candidatus Vampirococcus archaeovorus'.</title>
        <authorList>
            <person name="Kizina J."/>
            <person name="Jordan S."/>
            <person name="Stueber K."/>
            <person name="Reinhardt R."/>
            <person name="Harder J."/>
        </authorList>
    </citation>
    <scope>NUCLEOTIDE SEQUENCE [LARGE SCALE GENOMIC DNA]</scope>
    <source>
        <strain evidence="2 3">LiM</strain>
    </source>
</reference>
<gene>
    <name evidence="2" type="ORF">BU251_02905</name>
</gene>
<dbReference type="GO" id="GO:0003677">
    <property type="term" value="F:DNA binding"/>
    <property type="evidence" value="ECO:0007669"/>
    <property type="project" value="InterPro"/>
</dbReference>
<dbReference type="Gene3D" id="1.10.1660.10">
    <property type="match status" value="1"/>
</dbReference>
<proteinExistence type="predicted"/>
<dbReference type="PROSITE" id="PS50937">
    <property type="entry name" value="HTH_MERR_2"/>
    <property type="match status" value="1"/>
</dbReference>
<dbReference type="EMBL" id="CP019384">
    <property type="protein sequence ID" value="QAT16757.1"/>
    <property type="molecule type" value="Genomic_DNA"/>
</dbReference>
<dbReference type="RefSeq" id="WP_128699393.1">
    <property type="nucleotide sequence ID" value="NZ_CP019384.1"/>
</dbReference>
<dbReference type="Proteomes" id="UP000287243">
    <property type="component" value="Chromosome"/>
</dbReference>
<dbReference type="Pfam" id="PF13411">
    <property type="entry name" value="MerR_1"/>
    <property type="match status" value="1"/>
</dbReference>
<organism evidence="2 3">
    <name type="scientific">Velamenicoccus archaeovorus</name>
    <dbReference type="NCBI Taxonomy" id="1930593"/>
    <lineage>
        <taxon>Bacteria</taxon>
        <taxon>Pseudomonadati</taxon>
        <taxon>Candidatus Omnitrophota</taxon>
        <taxon>Candidatus Velamenicoccus</taxon>
    </lineage>
</organism>